<dbReference type="AlphaFoldDB" id="A0A139AA98"/>
<evidence type="ECO:0000313" key="3">
    <source>
        <dbReference type="Proteomes" id="UP000070544"/>
    </source>
</evidence>
<evidence type="ECO:0000313" key="2">
    <source>
        <dbReference type="EMBL" id="KXS13293.1"/>
    </source>
</evidence>
<accession>A0A139AA98</accession>
<dbReference type="EMBL" id="KQ965780">
    <property type="protein sequence ID" value="KXS13293.1"/>
    <property type="molecule type" value="Genomic_DNA"/>
</dbReference>
<feature type="region of interest" description="Disordered" evidence="1">
    <location>
        <begin position="307"/>
        <end position="327"/>
    </location>
</feature>
<evidence type="ECO:0000256" key="1">
    <source>
        <dbReference type="SAM" id="MobiDB-lite"/>
    </source>
</evidence>
<sequence>MVSPAMSLKMRNARSSMSFVVGGKRTHLPPSNSAFQGKRVSAGMEAMTGADSMPFFVRHIVQHGLARVPQSGRLGIAKKIAKAKVRGFNGTPAGGIDSRISPGASNVASTQNQDEIGSLVGSGFRNITKRSEIGHPASYLASDHEAEPELTRGHTLDVDRQVHPAMVNGDITATGNGGSLADSVPRIGTVVQEDLSIHPSTPPVDTSVKDSPPITSFIPANTPHVVSAAKFGADLESQMLVGPNPLLDGQVDPMVGGDAFGIPSDGLHSDLPLRDYELSGGFGTQPYSTNRQSACLDDSIAADVTPRGLSNVDADSDGSGRAVSTGSPVVPTFGAELHDPDTGVNFVEGLLNFDV</sequence>
<protein>
    <submittedName>
        <fullName evidence="2">Uncharacterized protein</fullName>
    </submittedName>
</protein>
<gene>
    <name evidence="2" type="ORF">M427DRAFT_382421</name>
</gene>
<reference evidence="2 3" key="1">
    <citation type="journal article" date="2015" name="Genome Biol. Evol.">
        <title>Phylogenomic analyses indicate that early fungi evolved digesting cell walls of algal ancestors of land plants.</title>
        <authorList>
            <person name="Chang Y."/>
            <person name="Wang S."/>
            <person name="Sekimoto S."/>
            <person name="Aerts A.L."/>
            <person name="Choi C."/>
            <person name="Clum A."/>
            <person name="LaButti K.M."/>
            <person name="Lindquist E.A."/>
            <person name="Yee Ngan C."/>
            <person name="Ohm R.A."/>
            <person name="Salamov A.A."/>
            <person name="Grigoriev I.V."/>
            <person name="Spatafora J.W."/>
            <person name="Berbee M.L."/>
        </authorList>
    </citation>
    <scope>NUCLEOTIDE SEQUENCE [LARGE SCALE GENOMIC DNA]</scope>
    <source>
        <strain evidence="2 3">JEL478</strain>
    </source>
</reference>
<dbReference type="Proteomes" id="UP000070544">
    <property type="component" value="Unassembled WGS sequence"/>
</dbReference>
<organism evidence="2 3">
    <name type="scientific">Gonapodya prolifera (strain JEL478)</name>
    <name type="common">Monoblepharis prolifera</name>
    <dbReference type="NCBI Taxonomy" id="1344416"/>
    <lineage>
        <taxon>Eukaryota</taxon>
        <taxon>Fungi</taxon>
        <taxon>Fungi incertae sedis</taxon>
        <taxon>Chytridiomycota</taxon>
        <taxon>Chytridiomycota incertae sedis</taxon>
        <taxon>Monoblepharidomycetes</taxon>
        <taxon>Monoblepharidales</taxon>
        <taxon>Gonapodyaceae</taxon>
        <taxon>Gonapodya</taxon>
    </lineage>
</organism>
<keyword evidence="3" id="KW-1185">Reference proteome</keyword>
<proteinExistence type="predicted"/>
<name>A0A139AA98_GONPJ</name>